<dbReference type="PANTHER" id="PTHR18968">
    <property type="entry name" value="THIAMINE PYROPHOSPHATE ENZYMES"/>
    <property type="match status" value="1"/>
</dbReference>
<gene>
    <name evidence="3" type="ORF">FOC4_g10000972</name>
</gene>
<dbReference type="STRING" id="1229665.N1RWB0"/>
<feature type="domain" description="Thiamine pyrophosphate enzyme TPP-binding" evidence="2">
    <location>
        <begin position="1"/>
        <end position="112"/>
    </location>
</feature>
<dbReference type="GO" id="GO:0030976">
    <property type="term" value="F:thiamine pyrophosphate binding"/>
    <property type="evidence" value="ECO:0007669"/>
    <property type="project" value="InterPro"/>
</dbReference>
<dbReference type="EMBL" id="KB726359">
    <property type="protein sequence ID" value="EMT69696.1"/>
    <property type="molecule type" value="Genomic_DNA"/>
</dbReference>
<evidence type="ECO:0000313" key="4">
    <source>
        <dbReference type="Proteomes" id="UP000016929"/>
    </source>
</evidence>
<evidence type="ECO:0000313" key="3">
    <source>
        <dbReference type="EMBL" id="EMT69696.1"/>
    </source>
</evidence>
<dbReference type="GO" id="GO:0003984">
    <property type="term" value="F:acetolactate synthase activity"/>
    <property type="evidence" value="ECO:0007669"/>
    <property type="project" value="TreeGrafter"/>
</dbReference>
<keyword evidence="4" id="KW-1185">Reference proteome</keyword>
<reference evidence="4" key="2">
    <citation type="journal article" date="2014" name="PLoS ONE">
        <title>Genome and Transcriptome Analysis of the Fungal Pathogen Fusarium oxysporum f. sp. cubense Causing Banana Vascular Wilt Disease.</title>
        <authorList>
            <person name="Guo L."/>
            <person name="Han L."/>
            <person name="Yang L."/>
            <person name="Zeng H."/>
            <person name="Fan D."/>
            <person name="Zhu Y."/>
            <person name="Feng Y."/>
            <person name="Wang G."/>
            <person name="Peng C."/>
            <person name="Jiang X."/>
            <person name="Zhou D."/>
            <person name="Ni P."/>
            <person name="Liang C."/>
            <person name="Liu L."/>
            <person name="Wang J."/>
            <person name="Mao C."/>
            <person name="Fang X."/>
            <person name="Peng M."/>
            <person name="Huang J."/>
        </authorList>
    </citation>
    <scope>NUCLEOTIDE SEQUENCE [LARGE SCALE GENOMIC DNA]</scope>
    <source>
        <strain evidence="4">race 4</strain>
    </source>
</reference>
<protein>
    <submittedName>
        <fullName evidence="3">Acetolactate synthase catalytic subunit, mitochondrial</fullName>
    </submittedName>
</protein>
<dbReference type="InterPro" id="IPR029061">
    <property type="entry name" value="THDP-binding"/>
</dbReference>
<dbReference type="InterPro" id="IPR045229">
    <property type="entry name" value="TPP_enz"/>
</dbReference>
<accession>N1RWB0</accession>
<dbReference type="GO" id="GO:0009097">
    <property type="term" value="P:isoleucine biosynthetic process"/>
    <property type="evidence" value="ECO:0007669"/>
    <property type="project" value="TreeGrafter"/>
</dbReference>
<dbReference type="HOGENOM" id="CLU_013748_2_5_1"/>
<dbReference type="GO" id="GO:0009099">
    <property type="term" value="P:L-valine biosynthetic process"/>
    <property type="evidence" value="ECO:0007669"/>
    <property type="project" value="TreeGrafter"/>
</dbReference>
<dbReference type="Proteomes" id="UP000016929">
    <property type="component" value="Unassembled WGS sequence"/>
</dbReference>
<dbReference type="GO" id="GO:0005739">
    <property type="term" value="C:mitochondrion"/>
    <property type="evidence" value="ECO:0007669"/>
    <property type="project" value="TreeGrafter"/>
</dbReference>
<dbReference type="PANTHER" id="PTHR18968:SF13">
    <property type="entry name" value="ACETOLACTATE SYNTHASE CATALYTIC SUBUNIT, MITOCHONDRIAL"/>
    <property type="match status" value="1"/>
</dbReference>
<dbReference type="AlphaFoldDB" id="N1RWB0"/>
<dbReference type="OrthoDB" id="16262at2759"/>
<name>N1RWB0_FUSC4</name>
<sequence length="157" mass="17479">MEYGLPAAIGAKMAHLDALIIDIVEDASFSMTLSELSTAAQFNVGVKVLLLNTEEQGMVTQDRYAYMHQVNPDFVALSEAMHVQARWVSDPKELAESLKWLVHSQGPALLEVITDKKVSVLPTVRSGCGLDELIAYDEEQEKQRRELIRERTNGIHG</sequence>
<dbReference type="SUPFAM" id="SSF52518">
    <property type="entry name" value="Thiamin diphosphate-binding fold (THDP-binding)"/>
    <property type="match status" value="1"/>
</dbReference>
<dbReference type="GO" id="GO:0005948">
    <property type="term" value="C:acetolactate synthase complex"/>
    <property type="evidence" value="ECO:0007669"/>
    <property type="project" value="TreeGrafter"/>
</dbReference>
<dbReference type="InterPro" id="IPR011766">
    <property type="entry name" value="TPP_enzyme_TPP-bd"/>
</dbReference>
<organism evidence="3 4">
    <name type="scientific">Fusarium oxysporum f. sp. cubense (strain race 4)</name>
    <name type="common">Panama disease fungus</name>
    <dbReference type="NCBI Taxonomy" id="2502994"/>
    <lineage>
        <taxon>Eukaryota</taxon>
        <taxon>Fungi</taxon>
        <taxon>Dikarya</taxon>
        <taxon>Ascomycota</taxon>
        <taxon>Pezizomycotina</taxon>
        <taxon>Sordariomycetes</taxon>
        <taxon>Hypocreomycetidae</taxon>
        <taxon>Hypocreales</taxon>
        <taxon>Nectriaceae</taxon>
        <taxon>Fusarium</taxon>
        <taxon>Fusarium oxysporum species complex</taxon>
    </lineage>
</organism>
<dbReference type="Gene3D" id="3.40.50.970">
    <property type="match status" value="1"/>
</dbReference>
<proteinExistence type="inferred from homology"/>
<reference evidence="4" key="1">
    <citation type="submission" date="2012-09" db="EMBL/GenBank/DDBJ databases">
        <title>Genome sequencing and comparative transcriptomics of race 1 and race 4 of banana pathogen: Fusarium oxysporum f. sp. cubense.</title>
        <authorList>
            <person name="Fang X."/>
            <person name="Huang J."/>
        </authorList>
    </citation>
    <scope>NUCLEOTIDE SEQUENCE [LARGE SCALE GENOMIC DNA]</scope>
    <source>
        <strain evidence="4">race 4</strain>
    </source>
</reference>
<evidence type="ECO:0000259" key="2">
    <source>
        <dbReference type="Pfam" id="PF02775"/>
    </source>
</evidence>
<comment type="similarity">
    <text evidence="1">Belongs to the TPP enzyme family.</text>
</comment>
<dbReference type="Pfam" id="PF02775">
    <property type="entry name" value="TPP_enzyme_C"/>
    <property type="match status" value="1"/>
</dbReference>
<dbReference type="GO" id="GO:0050660">
    <property type="term" value="F:flavin adenine dinucleotide binding"/>
    <property type="evidence" value="ECO:0007669"/>
    <property type="project" value="TreeGrafter"/>
</dbReference>
<evidence type="ECO:0000256" key="1">
    <source>
        <dbReference type="ARBA" id="ARBA00007812"/>
    </source>
</evidence>